<evidence type="ECO:0000313" key="5">
    <source>
        <dbReference type="Proteomes" id="UP001174934"/>
    </source>
</evidence>
<keyword evidence="5" id="KW-1185">Reference proteome</keyword>
<keyword evidence="1" id="KW-0175">Coiled coil</keyword>
<dbReference type="PANTHER" id="PTHR34502">
    <property type="entry name" value="DUF6594 DOMAIN-CONTAINING PROTEIN-RELATED"/>
    <property type="match status" value="1"/>
</dbReference>
<evidence type="ECO:0000259" key="3">
    <source>
        <dbReference type="Pfam" id="PF20237"/>
    </source>
</evidence>
<dbReference type="InterPro" id="IPR046529">
    <property type="entry name" value="DUF6594"/>
</dbReference>
<name>A0AA39WGR4_9PEZI</name>
<evidence type="ECO:0000313" key="4">
    <source>
        <dbReference type="EMBL" id="KAK0615108.1"/>
    </source>
</evidence>
<dbReference type="Pfam" id="PF20237">
    <property type="entry name" value="DUF6594"/>
    <property type="match status" value="1"/>
</dbReference>
<dbReference type="EMBL" id="JAULSR010000007">
    <property type="protein sequence ID" value="KAK0615108.1"/>
    <property type="molecule type" value="Genomic_DNA"/>
</dbReference>
<gene>
    <name evidence="4" type="ORF">B0T17DRAFT_377576</name>
</gene>
<accession>A0AA39WGR4</accession>
<feature type="domain" description="DUF6594" evidence="3">
    <location>
        <begin position="28"/>
        <end position="305"/>
    </location>
</feature>
<keyword evidence="2" id="KW-0472">Membrane</keyword>
<evidence type="ECO:0000256" key="2">
    <source>
        <dbReference type="SAM" id="Phobius"/>
    </source>
</evidence>
<proteinExistence type="predicted"/>
<feature type="transmembrane region" description="Helical" evidence="2">
    <location>
        <begin position="240"/>
        <end position="258"/>
    </location>
</feature>
<feature type="transmembrane region" description="Helical" evidence="2">
    <location>
        <begin position="264"/>
        <end position="285"/>
    </location>
</feature>
<keyword evidence="2" id="KW-1133">Transmembrane helix</keyword>
<feature type="transmembrane region" description="Helical" evidence="2">
    <location>
        <begin position="297"/>
        <end position="318"/>
    </location>
</feature>
<comment type="caution">
    <text evidence="4">The sequence shown here is derived from an EMBL/GenBank/DDBJ whole genome shotgun (WGS) entry which is preliminary data.</text>
</comment>
<evidence type="ECO:0000256" key="1">
    <source>
        <dbReference type="SAM" id="Coils"/>
    </source>
</evidence>
<protein>
    <recommendedName>
        <fullName evidence="3">DUF6594 domain-containing protein</fullName>
    </recommendedName>
</protein>
<sequence length="328" mass="35940">MDHPPSTTPPTMSTTDEPEDVYRLLLAAKVMDQYHDLTVFRRYDQFNILNILILQKEMQKLGDDLVRLCPDGTSGVLASRRLQLVIDALEGLDHELDRQNENERTQKAARLAAWKKLKEKQKEYNSALLEFDRLRKMDIPDEHSLGDVDNFLRYAWVSGPYSTSDGIGDYTIPGGRGGTSRLTVAPFIFKFIIWPGVLRCVNYLLELFGSLSKISIPTSDEIILPTKDQVETRNATFSRLAMALFGGIALIAPTIIMAKYPGVNISLITTSVAVVIFSLVLAVGATKSTGKDILQATAAYTAVLVVFVGTSLAGGTPVSTADPSPASS</sequence>
<organism evidence="4 5">
    <name type="scientific">Bombardia bombarda</name>
    <dbReference type="NCBI Taxonomy" id="252184"/>
    <lineage>
        <taxon>Eukaryota</taxon>
        <taxon>Fungi</taxon>
        <taxon>Dikarya</taxon>
        <taxon>Ascomycota</taxon>
        <taxon>Pezizomycotina</taxon>
        <taxon>Sordariomycetes</taxon>
        <taxon>Sordariomycetidae</taxon>
        <taxon>Sordariales</taxon>
        <taxon>Lasiosphaeriaceae</taxon>
        <taxon>Bombardia</taxon>
    </lineage>
</organism>
<keyword evidence="2" id="KW-0812">Transmembrane</keyword>
<reference evidence="4" key="1">
    <citation type="submission" date="2023-06" db="EMBL/GenBank/DDBJ databases">
        <title>Genome-scale phylogeny and comparative genomics of the fungal order Sordariales.</title>
        <authorList>
            <consortium name="Lawrence Berkeley National Laboratory"/>
            <person name="Hensen N."/>
            <person name="Bonometti L."/>
            <person name="Westerberg I."/>
            <person name="Brannstrom I.O."/>
            <person name="Guillou S."/>
            <person name="Cros-Aarteil S."/>
            <person name="Calhoun S."/>
            <person name="Haridas S."/>
            <person name="Kuo A."/>
            <person name="Mondo S."/>
            <person name="Pangilinan J."/>
            <person name="Riley R."/>
            <person name="LaButti K."/>
            <person name="Andreopoulos B."/>
            <person name="Lipzen A."/>
            <person name="Chen C."/>
            <person name="Yanf M."/>
            <person name="Daum C."/>
            <person name="Ng V."/>
            <person name="Clum A."/>
            <person name="Steindorff A."/>
            <person name="Ohm R."/>
            <person name="Martin F."/>
            <person name="Silar P."/>
            <person name="Natvig D."/>
            <person name="Lalanne C."/>
            <person name="Gautier V."/>
            <person name="Ament-velasquez S.L."/>
            <person name="Kruys A."/>
            <person name="Hutchinson M.I."/>
            <person name="Powell A.J."/>
            <person name="Barry K."/>
            <person name="Miller A.N."/>
            <person name="Grigoriev I.V."/>
            <person name="Debuchy R."/>
            <person name="Gladieux P."/>
            <person name="Thoren M.H."/>
            <person name="Johannesson H."/>
        </authorList>
    </citation>
    <scope>NUCLEOTIDE SEQUENCE</scope>
    <source>
        <strain evidence="4">SMH3391-2</strain>
    </source>
</reference>
<feature type="coiled-coil region" evidence="1">
    <location>
        <begin position="82"/>
        <end position="137"/>
    </location>
</feature>
<dbReference type="PANTHER" id="PTHR34502:SF5">
    <property type="entry name" value="DUF6594 DOMAIN-CONTAINING PROTEIN"/>
    <property type="match status" value="1"/>
</dbReference>
<dbReference type="Proteomes" id="UP001174934">
    <property type="component" value="Unassembled WGS sequence"/>
</dbReference>
<dbReference type="AlphaFoldDB" id="A0AA39WGR4"/>